<reference evidence="3 4" key="1">
    <citation type="journal article" date="2018" name="Cell">
        <title>The Chara Genome: Secondary Complexity and Implications for Plant Terrestrialization.</title>
        <authorList>
            <person name="Nishiyama T."/>
            <person name="Sakayama H."/>
            <person name="Vries J.D."/>
            <person name="Buschmann H."/>
            <person name="Saint-Marcoux D."/>
            <person name="Ullrich K.K."/>
            <person name="Haas F.B."/>
            <person name="Vanderstraeten L."/>
            <person name="Becker D."/>
            <person name="Lang D."/>
            <person name="Vosolsobe S."/>
            <person name="Rombauts S."/>
            <person name="Wilhelmsson P.K.I."/>
            <person name="Janitza P."/>
            <person name="Kern R."/>
            <person name="Heyl A."/>
            <person name="Rumpler F."/>
            <person name="Villalobos L.I.A.C."/>
            <person name="Clay J.M."/>
            <person name="Skokan R."/>
            <person name="Toyoda A."/>
            <person name="Suzuki Y."/>
            <person name="Kagoshima H."/>
            <person name="Schijlen E."/>
            <person name="Tajeshwar N."/>
            <person name="Catarino B."/>
            <person name="Hetherington A.J."/>
            <person name="Saltykova A."/>
            <person name="Bonnot C."/>
            <person name="Breuninger H."/>
            <person name="Symeonidi A."/>
            <person name="Radhakrishnan G.V."/>
            <person name="Van Nieuwerburgh F."/>
            <person name="Deforce D."/>
            <person name="Chang C."/>
            <person name="Karol K.G."/>
            <person name="Hedrich R."/>
            <person name="Ulvskov P."/>
            <person name="Glockner G."/>
            <person name="Delwiche C.F."/>
            <person name="Petrasek J."/>
            <person name="Van de Peer Y."/>
            <person name="Friml J."/>
            <person name="Beilby M."/>
            <person name="Dolan L."/>
            <person name="Kohara Y."/>
            <person name="Sugano S."/>
            <person name="Fujiyama A."/>
            <person name="Delaux P.-M."/>
            <person name="Quint M."/>
            <person name="TheiBen G."/>
            <person name="Hagemann M."/>
            <person name="Harholt J."/>
            <person name="Dunand C."/>
            <person name="Zachgo S."/>
            <person name="Langdale J."/>
            <person name="Maumus F."/>
            <person name="Straeten D.V.D."/>
            <person name="Gould S.B."/>
            <person name="Rensing S.A."/>
        </authorList>
    </citation>
    <scope>NUCLEOTIDE SEQUENCE [LARGE SCALE GENOMIC DNA]</scope>
    <source>
        <strain evidence="3 4">S276</strain>
    </source>
</reference>
<evidence type="ECO:0000313" key="4">
    <source>
        <dbReference type="Proteomes" id="UP000265515"/>
    </source>
</evidence>
<sequence>MAALQITIVCTGPPPLLFQPQVFTELEVGSLVRRQIHSLLRRESAGPVVDLRRSQLRWKASCPPSTPCIMRRSGRTRAIPGDASRGGGAFSKIGPGWRSKRTAEASKRVITSEPDPGIFGPNTVTWHLHGDPAWWIAGICSLYLQARHPRAVAAIVQNSMFQKDPLGRILRTAKYLSLTTYGSTEEAENAACPVRAVHHKLSAVDPQTGDVIRLDDPDLLLWVHCAAVASMATVSQHAGFTLSDEQMDRYYDEQRRSAALVGLDPEKTPGSQSAMADYFTQVRPQLQRTPESDLLYDFLHDPPTNWWSLHVNLAYRPISHLAYSLLQDWAQKLHGHRACPTGLVDAGLHVFRAAGLVVPREIRACYPFDHVERAVERLGEPVFPAMSVPVPR</sequence>
<dbReference type="GO" id="GO:0016491">
    <property type="term" value="F:oxidoreductase activity"/>
    <property type="evidence" value="ECO:0007669"/>
    <property type="project" value="InterPro"/>
</dbReference>
<name>A0A388L6H6_CHABU</name>
<dbReference type="PANTHER" id="PTHR36151:SF3">
    <property type="entry name" value="ER-BOUND OXYGENASE MPAB_MPAB'_RUBBER OXYGENASE CATALYTIC DOMAIN-CONTAINING PROTEIN"/>
    <property type="match status" value="1"/>
</dbReference>
<gene>
    <name evidence="3" type="ORF">CBR_g25810</name>
</gene>
<dbReference type="InterPro" id="IPR018713">
    <property type="entry name" value="MPAB/Lcp_cat_dom"/>
</dbReference>
<dbReference type="Gramene" id="GBG77878">
    <property type="protein sequence ID" value="GBG77878"/>
    <property type="gene ID" value="CBR_g25810"/>
</dbReference>
<dbReference type="EMBL" id="BFEA01000279">
    <property type="protein sequence ID" value="GBG77878.1"/>
    <property type="molecule type" value="Genomic_DNA"/>
</dbReference>
<feature type="region of interest" description="Disordered" evidence="1">
    <location>
        <begin position="77"/>
        <end position="114"/>
    </location>
</feature>
<evidence type="ECO:0000259" key="2">
    <source>
        <dbReference type="Pfam" id="PF09995"/>
    </source>
</evidence>
<evidence type="ECO:0000313" key="3">
    <source>
        <dbReference type="EMBL" id="GBG77878.1"/>
    </source>
</evidence>
<accession>A0A388L6H6</accession>
<dbReference type="Pfam" id="PF09995">
    <property type="entry name" value="MPAB_Lcp_cat"/>
    <property type="match status" value="1"/>
</dbReference>
<proteinExistence type="predicted"/>
<evidence type="ECO:0000256" key="1">
    <source>
        <dbReference type="SAM" id="MobiDB-lite"/>
    </source>
</evidence>
<feature type="domain" description="ER-bound oxygenase mpaB/mpaB'/Rubber oxygenase catalytic" evidence="2">
    <location>
        <begin position="126"/>
        <end position="341"/>
    </location>
</feature>
<organism evidence="3 4">
    <name type="scientific">Chara braunii</name>
    <name type="common">Braun's stonewort</name>
    <dbReference type="NCBI Taxonomy" id="69332"/>
    <lineage>
        <taxon>Eukaryota</taxon>
        <taxon>Viridiplantae</taxon>
        <taxon>Streptophyta</taxon>
        <taxon>Charophyceae</taxon>
        <taxon>Charales</taxon>
        <taxon>Characeae</taxon>
        <taxon>Chara</taxon>
    </lineage>
</organism>
<keyword evidence="4" id="KW-1185">Reference proteome</keyword>
<dbReference type="Proteomes" id="UP000265515">
    <property type="component" value="Unassembled WGS sequence"/>
</dbReference>
<dbReference type="STRING" id="69332.A0A388L6H6"/>
<protein>
    <recommendedName>
        <fullName evidence="2">ER-bound oxygenase mpaB/mpaB'/Rubber oxygenase catalytic domain-containing protein</fullName>
    </recommendedName>
</protein>
<comment type="caution">
    <text evidence="3">The sequence shown here is derived from an EMBL/GenBank/DDBJ whole genome shotgun (WGS) entry which is preliminary data.</text>
</comment>
<dbReference type="PANTHER" id="PTHR36151">
    <property type="entry name" value="BLR2777 PROTEIN"/>
    <property type="match status" value="1"/>
</dbReference>
<dbReference type="AlphaFoldDB" id="A0A388L6H6"/>